<evidence type="ECO:0000313" key="2">
    <source>
        <dbReference type="Proteomes" id="UP001138540"/>
    </source>
</evidence>
<dbReference type="RefSeq" id="WP_184155886.1">
    <property type="nucleotide sequence ID" value="NZ_JACHKA010000001.1"/>
</dbReference>
<dbReference type="EMBL" id="JACHKA010000001">
    <property type="protein sequence ID" value="MBB5987391.1"/>
    <property type="molecule type" value="Genomic_DNA"/>
</dbReference>
<comment type="caution">
    <text evidence="1">The sequence shown here is derived from an EMBL/GenBank/DDBJ whole genome shotgun (WGS) entry which is preliminary data.</text>
</comment>
<name>A0ABR6NJD4_9SPHN</name>
<accession>A0ABR6NJD4</accession>
<reference evidence="1 2" key="1">
    <citation type="submission" date="2020-08" db="EMBL/GenBank/DDBJ databases">
        <title>Exploring microbial biodiversity for novel pathways involved in the catabolism of aromatic compounds derived from lignin.</title>
        <authorList>
            <person name="Elkins J."/>
        </authorList>
    </citation>
    <scope>NUCLEOTIDE SEQUENCE [LARGE SCALE GENOMIC DNA]</scope>
    <source>
        <strain evidence="1 2">B1D3A</strain>
    </source>
</reference>
<gene>
    <name evidence="1" type="ORF">HNP60_003365</name>
</gene>
<keyword evidence="2" id="KW-1185">Reference proteome</keyword>
<organism evidence="1 2">
    <name type="scientific">Sphingobium lignivorans</name>
    <dbReference type="NCBI Taxonomy" id="2735886"/>
    <lineage>
        <taxon>Bacteria</taxon>
        <taxon>Pseudomonadati</taxon>
        <taxon>Pseudomonadota</taxon>
        <taxon>Alphaproteobacteria</taxon>
        <taxon>Sphingomonadales</taxon>
        <taxon>Sphingomonadaceae</taxon>
        <taxon>Sphingobium</taxon>
    </lineage>
</organism>
<dbReference type="Proteomes" id="UP001138540">
    <property type="component" value="Unassembled WGS sequence"/>
</dbReference>
<evidence type="ECO:0008006" key="3">
    <source>
        <dbReference type="Google" id="ProtNLM"/>
    </source>
</evidence>
<proteinExistence type="predicted"/>
<dbReference type="InterPro" id="IPR002514">
    <property type="entry name" value="Transposase_8"/>
</dbReference>
<sequence>MDQEAVIADIEARAFAARVSISSICRLAGVHPTTFSRWKKSDGNPQPISANMSSIEKLYAALAEIEGRKRRMARKAVRA</sequence>
<dbReference type="Pfam" id="PF01527">
    <property type="entry name" value="HTH_Tnp_1"/>
    <property type="match status" value="1"/>
</dbReference>
<protein>
    <recommendedName>
        <fullName evidence="3">Transposase</fullName>
    </recommendedName>
</protein>
<evidence type="ECO:0000313" key="1">
    <source>
        <dbReference type="EMBL" id="MBB5987391.1"/>
    </source>
</evidence>